<dbReference type="PROSITE" id="PS51704">
    <property type="entry name" value="GP_PDE"/>
    <property type="match status" value="1"/>
</dbReference>
<dbReference type="Gene3D" id="3.20.20.190">
    <property type="entry name" value="Phosphatidylinositol (PI) phosphodiesterase"/>
    <property type="match status" value="1"/>
</dbReference>
<dbReference type="GO" id="GO:0008081">
    <property type="term" value="F:phosphoric diester hydrolase activity"/>
    <property type="evidence" value="ECO:0007669"/>
    <property type="project" value="InterPro"/>
</dbReference>
<dbReference type="PANTHER" id="PTHR46211">
    <property type="entry name" value="GLYCEROPHOSPHORYL DIESTER PHOSPHODIESTERASE"/>
    <property type="match status" value="1"/>
</dbReference>
<dbReference type="RefSeq" id="WP_068307017.1">
    <property type="nucleotide sequence ID" value="NZ_FNAK01000006.1"/>
</dbReference>
<evidence type="ECO:0000313" key="3">
    <source>
        <dbReference type="Proteomes" id="UP000183685"/>
    </source>
</evidence>
<dbReference type="SUPFAM" id="SSF51695">
    <property type="entry name" value="PLC-like phosphodiesterases"/>
    <property type="match status" value="1"/>
</dbReference>
<dbReference type="AlphaFoldDB" id="A0A1G7C543"/>
<organism evidence="2 3">
    <name type="scientific">Kordiimonas lacus</name>
    <dbReference type="NCBI Taxonomy" id="637679"/>
    <lineage>
        <taxon>Bacteria</taxon>
        <taxon>Pseudomonadati</taxon>
        <taxon>Pseudomonadota</taxon>
        <taxon>Alphaproteobacteria</taxon>
        <taxon>Kordiimonadales</taxon>
        <taxon>Kordiimonadaceae</taxon>
        <taxon>Kordiimonas</taxon>
    </lineage>
</organism>
<evidence type="ECO:0000259" key="1">
    <source>
        <dbReference type="PROSITE" id="PS51704"/>
    </source>
</evidence>
<reference evidence="2 3" key="1">
    <citation type="submission" date="2016-10" db="EMBL/GenBank/DDBJ databases">
        <authorList>
            <person name="de Groot N.N."/>
        </authorList>
    </citation>
    <scope>NUCLEOTIDE SEQUENCE [LARGE SCALE GENOMIC DNA]</scope>
    <source>
        <strain evidence="2 3">CGMCC 1.9109</strain>
    </source>
</reference>
<feature type="domain" description="GP-PDE" evidence="1">
    <location>
        <begin position="16"/>
        <end position="252"/>
    </location>
</feature>
<dbReference type="PANTHER" id="PTHR46211:SF1">
    <property type="entry name" value="GLYCEROPHOSPHODIESTER PHOSPHODIESTERASE, CYTOPLASMIC"/>
    <property type="match status" value="1"/>
</dbReference>
<dbReference type="InterPro" id="IPR017946">
    <property type="entry name" value="PLC-like_Pdiesterase_TIM-brl"/>
</dbReference>
<name>A0A1G7C543_9PROT</name>
<sequence>MANGKKASREFPWLTEKDVAHRGLHKPGTVTEENTIAAVSDAVHAGYAVEIDVRATGDDIIVVFHDDTIDRMTDGKGPISSWGFQQLRKFMVGKSGKPIPSLPDVMDAVDGHVPLFIEIKSHPKMDIQKLCAGVRHSFEGYQGPVAVMSFDPRIVHWFKTYMPKYARGLVIGREVLLGVRKRLGLQLAVHKCKPDFLACDINLLPNTYCTKWRAKGKPLLTWTVRDSRLEAIGREHADAVIFEPPAVVGEDF</sequence>
<gene>
    <name evidence="2" type="ORF">SAMN04488071_2638</name>
</gene>
<proteinExistence type="predicted"/>
<dbReference type="GO" id="GO:0006629">
    <property type="term" value="P:lipid metabolic process"/>
    <property type="evidence" value="ECO:0007669"/>
    <property type="project" value="InterPro"/>
</dbReference>
<evidence type="ECO:0000313" key="2">
    <source>
        <dbReference type="EMBL" id="SDE33776.1"/>
    </source>
</evidence>
<dbReference type="EMBL" id="FNAK01000006">
    <property type="protein sequence ID" value="SDE33776.1"/>
    <property type="molecule type" value="Genomic_DNA"/>
</dbReference>
<keyword evidence="3" id="KW-1185">Reference proteome</keyword>
<dbReference type="STRING" id="637679.GCA_001550055_03284"/>
<accession>A0A1G7C543</accession>
<dbReference type="Proteomes" id="UP000183685">
    <property type="component" value="Unassembled WGS sequence"/>
</dbReference>
<protein>
    <submittedName>
        <fullName evidence="2">Glycerophosphoryl diester phosphodiesterase</fullName>
    </submittedName>
</protein>
<dbReference type="Pfam" id="PF03009">
    <property type="entry name" value="GDPD"/>
    <property type="match status" value="1"/>
</dbReference>
<dbReference type="InterPro" id="IPR030395">
    <property type="entry name" value="GP_PDE_dom"/>
</dbReference>